<dbReference type="EMBL" id="CM056743">
    <property type="protein sequence ID" value="KAJ8674015.1"/>
    <property type="molecule type" value="Genomic_DNA"/>
</dbReference>
<comment type="caution">
    <text evidence="1">The sequence shown here is derived from an EMBL/GenBank/DDBJ whole genome shotgun (WGS) entry which is preliminary data.</text>
</comment>
<organism evidence="1 2">
    <name type="scientific">Eretmocerus hayati</name>
    <dbReference type="NCBI Taxonomy" id="131215"/>
    <lineage>
        <taxon>Eukaryota</taxon>
        <taxon>Metazoa</taxon>
        <taxon>Ecdysozoa</taxon>
        <taxon>Arthropoda</taxon>
        <taxon>Hexapoda</taxon>
        <taxon>Insecta</taxon>
        <taxon>Pterygota</taxon>
        <taxon>Neoptera</taxon>
        <taxon>Endopterygota</taxon>
        <taxon>Hymenoptera</taxon>
        <taxon>Apocrita</taxon>
        <taxon>Proctotrupomorpha</taxon>
        <taxon>Chalcidoidea</taxon>
        <taxon>Aphelinidae</taxon>
        <taxon>Aphelininae</taxon>
        <taxon>Eretmocerus</taxon>
    </lineage>
</organism>
<accession>A0ACC2NS24</accession>
<reference evidence="1" key="1">
    <citation type="submission" date="2023-04" db="EMBL/GenBank/DDBJ databases">
        <title>A chromosome-level genome assembly of the parasitoid wasp Eretmocerus hayati.</title>
        <authorList>
            <person name="Zhong Y."/>
            <person name="Liu S."/>
            <person name="Liu Y."/>
        </authorList>
    </citation>
    <scope>NUCLEOTIDE SEQUENCE</scope>
    <source>
        <strain evidence="1">ZJU_SS_LIU_2023</strain>
    </source>
</reference>
<evidence type="ECO:0000313" key="1">
    <source>
        <dbReference type="EMBL" id="KAJ8674015.1"/>
    </source>
</evidence>
<dbReference type="Proteomes" id="UP001239111">
    <property type="component" value="Chromosome 3"/>
</dbReference>
<gene>
    <name evidence="1" type="ORF">QAD02_005277</name>
</gene>
<protein>
    <submittedName>
        <fullName evidence="1">Uncharacterized protein</fullName>
    </submittedName>
</protein>
<sequence length="966" mass="110734">MDQMIILIAAVHLLYCPFTKVEESFNLQAMHDLLYHGSDLNEYDHHEFPGVVPRTFLGPMIISGIASPVVAFIKYFDVNKFLSQYIVRAVLGLLVIATWKLYKDALQSIFGPKFVRWFLYITVTQYHFMYYLSRPLPNIMVMPFVLLALHGWLKQNHILFIISSGTAIIVFRAETAMLLGLFLLYDIAYMKLSLPRALKIIIPSGIILLALTITVDSYFWNRVLWPEGEVFYFNTILNKSGEWGTSPFLWYFYSALPRGMAFSYFLVPLGMLWDPRVRVLTVPGLAFVFFFSFLPHKELRFIMYVFPLLNVSVAAACHRLWENRNKSTLSRLAALIIGGHLVLNALFSMFLLCLAGLNYPGGLAIARLHRLEKDTAQVYVHIDVLTAQTGVSRFTQTNPSWVYSKQENLTVYDPEMHKFTHLLIEAKSKYSPNIKPFLKTHYILDWVDAYSNIEFNYNTMMPIVNIKTKPTIFILKRKKNNEAGHVQFQTDNQYVVNENSKIDVQRTLMGEIDDTNEPSMNLEEPLGSKNPSSNKGQLDTKMGSTNFDKIEESLIKKVEMISDSEIQKVFSEVLHEMANNASDDAKGIIESLSQVVDENRLKSKAKVEKSEESNIEAKIEKPEESNINVLARKLENHRKLTNKPDTLDEVVSEPSDIVSTTQVNKIESNIKIVDTLKQHQILSKKSKNVRMVVTNSDETFRNSDEKIKALTDEISKMSSEEISKSDTETKLSSEKKRSSVKDAVKKLMQERKSTSKSMVKEKTVSIHDQRIEDSVTEPAIEQSDNNGKIERKSIVNPPNHQSILVKERNSGQNKLKTRETIKAIIDQFKEFENDLITEDVSMLRNPVLGDASTSTEQTSTDRSLVEFGQILTNLDNREHKDPKESLKGILELFKELKDELVMSDESTEFDDMIDSYQDRPISETLEMFNEVLKNLIQRRKSKLNRAVSNVERSTQKSPLRRRFKKA</sequence>
<evidence type="ECO:0000313" key="2">
    <source>
        <dbReference type="Proteomes" id="UP001239111"/>
    </source>
</evidence>
<proteinExistence type="predicted"/>
<keyword evidence="2" id="KW-1185">Reference proteome</keyword>
<name>A0ACC2NS24_9HYME</name>